<protein>
    <submittedName>
        <fullName evidence="1">Uncharacterized protein</fullName>
    </submittedName>
</protein>
<proteinExistence type="predicted"/>
<reference evidence="1 2" key="1">
    <citation type="submission" date="2021-06" db="EMBL/GenBank/DDBJ databases">
        <authorList>
            <person name="Palmer J.M."/>
        </authorList>
    </citation>
    <scope>NUCLEOTIDE SEQUENCE [LARGE SCALE GENOMIC DNA]</scope>
    <source>
        <strain evidence="2">if_2019</strain>
        <tissue evidence="1">Muscle</tissue>
    </source>
</reference>
<comment type="caution">
    <text evidence="1">The sequence shown here is derived from an EMBL/GenBank/DDBJ whole genome shotgun (WGS) entry which is preliminary data.</text>
</comment>
<evidence type="ECO:0000313" key="1">
    <source>
        <dbReference type="EMBL" id="MEQ2234144.1"/>
    </source>
</evidence>
<keyword evidence="2" id="KW-1185">Reference proteome</keyword>
<dbReference type="EMBL" id="JAHRIQ010038804">
    <property type="protein sequence ID" value="MEQ2234144.1"/>
    <property type="molecule type" value="Genomic_DNA"/>
</dbReference>
<gene>
    <name evidence="1" type="ORF">ILYODFUR_028971</name>
</gene>
<evidence type="ECO:0000313" key="2">
    <source>
        <dbReference type="Proteomes" id="UP001482620"/>
    </source>
</evidence>
<name>A0ABV0TMX1_9TELE</name>
<sequence length="134" mass="14463">MARMKTMWSNHQLDRFPELLRDRLVVLLNVLTEILPGLSFSLCYHLGHGMLGLTVPVSCLRSLTSQPELIRHIFQLDGIPYGRCPPPGLGNATATGTADLKTTAMCSSINNRGGKPGPLGLCLQPPLESVGGRS</sequence>
<dbReference type="Proteomes" id="UP001482620">
    <property type="component" value="Unassembled WGS sequence"/>
</dbReference>
<accession>A0ABV0TMX1</accession>
<organism evidence="1 2">
    <name type="scientific">Ilyodon furcidens</name>
    <name type="common">goldbreast splitfin</name>
    <dbReference type="NCBI Taxonomy" id="33524"/>
    <lineage>
        <taxon>Eukaryota</taxon>
        <taxon>Metazoa</taxon>
        <taxon>Chordata</taxon>
        <taxon>Craniata</taxon>
        <taxon>Vertebrata</taxon>
        <taxon>Euteleostomi</taxon>
        <taxon>Actinopterygii</taxon>
        <taxon>Neopterygii</taxon>
        <taxon>Teleostei</taxon>
        <taxon>Neoteleostei</taxon>
        <taxon>Acanthomorphata</taxon>
        <taxon>Ovalentaria</taxon>
        <taxon>Atherinomorphae</taxon>
        <taxon>Cyprinodontiformes</taxon>
        <taxon>Goodeidae</taxon>
        <taxon>Ilyodon</taxon>
    </lineage>
</organism>